<dbReference type="AlphaFoldDB" id="A0A9N9JQC9"/>
<feature type="region of interest" description="Disordered" evidence="1">
    <location>
        <begin position="65"/>
        <end position="84"/>
    </location>
</feature>
<organism evidence="3 4">
    <name type="scientific">Cetraspora pellucida</name>
    <dbReference type="NCBI Taxonomy" id="1433469"/>
    <lineage>
        <taxon>Eukaryota</taxon>
        <taxon>Fungi</taxon>
        <taxon>Fungi incertae sedis</taxon>
        <taxon>Mucoromycota</taxon>
        <taxon>Glomeromycotina</taxon>
        <taxon>Glomeromycetes</taxon>
        <taxon>Diversisporales</taxon>
        <taxon>Gigasporaceae</taxon>
        <taxon>Cetraspora</taxon>
    </lineage>
</organism>
<protein>
    <submittedName>
        <fullName evidence="3">21922_t:CDS:1</fullName>
    </submittedName>
</protein>
<evidence type="ECO:0000259" key="2">
    <source>
        <dbReference type="Pfam" id="PF01918"/>
    </source>
</evidence>
<name>A0A9N9JQC9_9GLOM</name>
<dbReference type="Gene3D" id="3.30.110.20">
    <property type="entry name" value="Alba-like domain"/>
    <property type="match status" value="1"/>
</dbReference>
<keyword evidence="4" id="KW-1185">Reference proteome</keyword>
<dbReference type="OrthoDB" id="424402at2759"/>
<evidence type="ECO:0000256" key="1">
    <source>
        <dbReference type="SAM" id="MobiDB-lite"/>
    </source>
</evidence>
<dbReference type="InterPro" id="IPR036882">
    <property type="entry name" value="Alba-like_dom_sf"/>
</dbReference>
<dbReference type="Proteomes" id="UP000789759">
    <property type="component" value="Unassembled WGS sequence"/>
</dbReference>
<gene>
    <name evidence="3" type="ORF">CPELLU_LOCUS16788</name>
</gene>
<dbReference type="SUPFAM" id="SSF82704">
    <property type="entry name" value="AlbA-like"/>
    <property type="match status" value="1"/>
</dbReference>
<feature type="domain" description="DNA/RNA-binding protein Alba-like" evidence="2">
    <location>
        <begin position="14"/>
        <end position="46"/>
    </location>
</feature>
<evidence type="ECO:0000313" key="4">
    <source>
        <dbReference type="Proteomes" id="UP000789759"/>
    </source>
</evidence>
<comment type="caution">
    <text evidence="3">The sequence shown here is derived from an EMBL/GenBank/DDBJ whole genome shotgun (WGS) entry which is preliminary data.</text>
</comment>
<dbReference type="GO" id="GO:0003676">
    <property type="term" value="F:nucleic acid binding"/>
    <property type="evidence" value="ECO:0007669"/>
    <property type="project" value="InterPro"/>
</dbReference>
<dbReference type="InterPro" id="IPR002775">
    <property type="entry name" value="DNA/RNA-bd_Alba-like"/>
</dbReference>
<proteinExistence type="predicted"/>
<accession>A0A9N9JQC9</accession>
<sequence>DEPHVEDLVNIVLILSGKGPTITKTITIAEILKRKMNNLHQYTQIGRYKVREKIDDAVNNILYGDDNEATASSNDEKDDNGNTGYHYIPLYKSRAMLGKHSE</sequence>
<dbReference type="EMBL" id="CAJVQA010025899">
    <property type="protein sequence ID" value="CAG8787423.1"/>
    <property type="molecule type" value="Genomic_DNA"/>
</dbReference>
<dbReference type="Pfam" id="PF01918">
    <property type="entry name" value="Alba"/>
    <property type="match status" value="1"/>
</dbReference>
<feature type="non-terminal residue" evidence="3">
    <location>
        <position position="102"/>
    </location>
</feature>
<reference evidence="3" key="1">
    <citation type="submission" date="2021-06" db="EMBL/GenBank/DDBJ databases">
        <authorList>
            <person name="Kallberg Y."/>
            <person name="Tangrot J."/>
            <person name="Rosling A."/>
        </authorList>
    </citation>
    <scope>NUCLEOTIDE SEQUENCE</scope>
    <source>
        <strain evidence="3">FL966</strain>
    </source>
</reference>
<evidence type="ECO:0000313" key="3">
    <source>
        <dbReference type="EMBL" id="CAG8787423.1"/>
    </source>
</evidence>